<evidence type="ECO:0000313" key="6">
    <source>
        <dbReference type="Proteomes" id="UP000195437"/>
    </source>
</evidence>
<dbReference type="OrthoDB" id="495728at2"/>
<dbReference type="InterPro" id="IPR007310">
    <property type="entry name" value="Aerobactin_biosyn_IucA/IucC_N"/>
</dbReference>
<organism evidence="5 6">
    <name type="scientific">Tumebacillus avium</name>
    <dbReference type="NCBI Taxonomy" id="1903704"/>
    <lineage>
        <taxon>Bacteria</taxon>
        <taxon>Bacillati</taxon>
        <taxon>Bacillota</taxon>
        <taxon>Bacilli</taxon>
        <taxon>Bacillales</taxon>
        <taxon>Alicyclobacillaceae</taxon>
        <taxon>Tumebacillus</taxon>
    </lineage>
</organism>
<dbReference type="Gene3D" id="6.10.250.3370">
    <property type="match status" value="1"/>
</dbReference>
<dbReference type="Pfam" id="PF06276">
    <property type="entry name" value="FhuF"/>
    <property type="match status" value="1"/>
</dbReference>
<evidence type="ECO:0000256" key="1">
    <source>
        <dbReference type="ARBA" id="ARBA00004924"/>
    </source>
</evidence>
<comment type="similarity">
    <text evidence="2">Belongs to the IucA/IucC family.</text>
</comment>
<dbReference type="PANTHER" id="PTHR34384">
    <property type="entry name" value="L-2,3-DIAMINOPROPANOATE--CITRATE LIGASE"/>
    <property type="match status" value="1"/>
</dbReference>
<protein>
    <submittedName>
        <fullName evidence="5">Siderophore biosynthesis protein</fullName>
    </submittedName>
</protein>
<dbReference type="PANTHER" id="PTHR34384:SF6">
    <property type="entry name" value="STAPHYLOFERRIN B SYNTHASE"/>
    <property type="match status" value="1"/>
</dbReference>
<dbReference type="EMBL" id="CP021434">
    <property type="protein sequence ID" value="ARU61550.1"/>
    <property type="molecule type" value="Genomic_DNA"/>
</dbReference>
<sequence>MVEVTVMNASLLESALESVQWTEVRRRIFRQLIESLIYEGIVSPETAHNADGTETYRFSGRDADGTEVAYVCTGRRALSFGRIRLTHDPVLRVANGEEREADSLSAFLLETAELLGADDDKLSTFLEEISQTWLKDAVAQEHRFAKGAAVSEATPYDDLEADVMEGHPYHPCYKSRIGFDLQDHLEFGPEFKPGLKLIWLGILRAEAKWSHLSLFDEQSFLREELGEEYDRFENVLRKKGLDPAQYVMVPVHPWQWREVVAGGFLDQFRKQSIVLLGEGRDEYRPQMSIRTLSNASVPERAYVKTPLSMTNTSTGRILAQHTILNAATLSEWLGELHAGDAYLHDDLRVVLLKEVMGISYNHQGLHPLLEAKVYGVLGAIWRESLHGQLEPGEAAVPFNALCHLLTDGTPLIDAWVQRHGLENWLQSVLNASITPLIHLLYAHGVAMESHAQNMILLHENGLPTRVALKDFHDGLRYSRAHLADPNRRPEIQYPPANHPRLNRNSFIEKEDPAEIKDFFQDAFFFINMGELALFLQEQYGLSEERFWELAAGVIHAYQRKFPELAERFATFDLFSDTIEVEQLTKRRLFAEGGVRVHAVPNPLALYRAGEGR</sequence>
<dbReference type="InterPro" id="IPR022770">
    <property type="entry name" value="IucA/IucC-like_C"/>
</dbReference>
<evidence type="ECO:0000259" key="3">
    <source>
        <dbReference type="Pfam" id="PF04183"/>
    </source>
</evidence>
<evidence type="ECO:0000259" key="4">
    <source>
        <dbReference type="Pfam" id="PF06276"/>
    </source>
</evidence>
<reference evidence="6" key="1">
    <citation type="submission" date="2017-05" db="EMBL/GenBank/DDBJ databases">
        <authorList>
            <person name="Sung H."/>
        </authorList>
    </citation>
    <scope>NUCLEOTIDE SEQUENCE [LARGE SCALE GENOMIC DNA]</scope>
    <source>
        <strain evidence="6">AR23208</strain>
    </source>
</reference>
<evidence type="ECO:0000256" key="2">
    <source>
        <dbReference type="ARBA" id="ARBA00007832"/>
    </source>
</evidence>
<proteinExistence type="inferred from homology"/>
<evidence type="ECO:0000313" key="5">
    <source>
        <dbReference type="EMBL" id="ARU61550.1"/>
    </source>
</evidence>
<dbReference type="Pfam" id="PF04183">
    <property type="entry name" value="IucA_IucC"/>
    <property type="match status" value="1"/>
</dbReference>
<dbReference type="GO" id="GO:0019290">
    <property type="term" value="P:siderophore biosynthetic process"/>
    <property type="evidence" value="ECO:0007669"/>
    <property type="project" value="InterPro"/>
</dbReference>
<gene>
    <name evidence="5" type="ORF">CBW65_11410</name>
</gene>
<dbReference type="AlphaFoldDB" id="A0A1Y0IMS1"/>
<feature type="domain" description="Aerobactin siderophore biosynthesis IucA/IucC-like C-terminal" evidence="4">
    <location>
        <begin position="423"/>
        <end position="591"/>
    </location>
</feature>
<dbReference type="Gene3D" id="3.30.310.280">
    <property type="match status" value="1"/>
</dbReference>
<keyword evidence="6" id="KW-1185">Reference proteome</keyword>
<dbReference type="Proteomes" id="UP000195437">
    <property type="component" value="Chromosome"/>
</dbReference>
<feature type="domain" description="Aerobactin siderophore biosynthesis IucA/IucC N-terminal" evidence="3">
    <location>
        <begin position="156"/>
        <end position="403"/>
    </location>
</feature>
<accession>A0A1Y0IMS1</accession>
<name>A0A1Y0IMS1_9BACL</name>
<dbReference type="Gene3D" id="1.10.510.40">
    <property type="match status" value="1"/>
</dbReference>
<comment type="pathway">
    <text evidence="1">Siderophore biosynthesis.</text>
</comment>
<dbReference type="InterPro" id="IPR037455">
    <property type="entry name" value="LucA/IucC-like"/>
</dbReference>
<dbReference type="GO" id="GO:0016881">
    <property type="term" value="F:acid-amino acid ligase activity"/>
    <property type="evidence" value="ECO:0007669"/>
    <property type="project" value="UniProtKB-ARBA"/>
</dbReference>
<dbReference type="KEGG" id="tum:CBW65_11410"/>